<feature type="compositionally biased region" description="Basic and acidic residues" evidence="1">
    <location>
        <begin position="13"/>
        <end position="45"/>
    </location>
</feature>
<feature type="region of interest" description="Disordered" evidence="1">
    <location>
        <begin position="92"/>
        <end position="215"/>
    </location>
</feature>
<feature type="compositionally biased region" description="Polar residues" evidence="1">
    <location>
        <begin position="133"/>
        <end position="153"/>
    </location>
</feature>
<dbReference type="Ensembl" id="ENSPRET00000018729.1">
    <property type="protein sequence ID" value="ENSPREP00000018528.1"/>
    <property type="gene ID" value="ENSPREG00000012450.1"/>
</dbReference>
<dbReference type="OMA" id="PSWPHWY"/>
<dbReference type="Proteomes" id="UP000242638">
    <property type="component" value="Unassembled WGS sequence"/>
</dbReference>
<dbReference type="SUPFAM" id="SSF52540">
    <property type="entry name" value="P-loop containing nucleoside triphosphate hydrolases"/>
    <property type="match status" value="1"/>
</dbReference>
<proteinExistence type="predicted"/>
<dbReference type="Pfam" id="PF13671">
    <property type="entry name" value="AAA_33"/>
    <property type="match status" value="1"/>
</dbReference>
<evidence type="ECO:0000313" key="3">
    <source>
        <dbReference type="Proteomes" id="UP000242638"/>
    </source>
</evidence>
<evidence type="ECO:0000313" key="2">
    <source>
        <dbReference type="Ensembl" id="ENSPREP00000018528.1"/>
    </source>
</evidence>
<dbReference type="AlphaFoldDB" id="A0A3P9P9Z6"/>
<keyword evidence="3" id="KW-1185">Reference proteome</keyword>
<dbReference type="GO" id="GO:0000122">
    <property type="term" value="P:negative regulation of transcription by RNA polymerase II"/>
    <property type="evidence" value="ECO:0007669"/>
    <property type="project" value="TreeGrafter"/>
</dbReference>
<protein>
    <submittedName>
        <fullName evidence="2">NEDD4 binding protein 2-like 2</fullName>
    </submittedName>
</protein>
<feature type="compositionally biased region" description="Polar residues" evidence="1">
    <location>
        <begin position="111"/>
        <end position="122"/>
    </location>
</feature>
<reference evidence="3" key="1">
    <citation type="submission" date="2013-11" db="EMBL/GenBank/DDBJ databases">
        <title>The genomic landscape of the Guanapo guppy.</title>
        <authorList>
            <person name="Kuenstner A."/>
            <person name="Dreyer C."/>
        </authorList>
    </citation>
    <scope>NUCLEOTIDE SEQUENCE</scope>
    <source>
        <strain evidence="3">Guanapo</strain>
    </source>
</reference>
<reference evidence="2" key="3">
    <citation type="submission" date="2025-09" db="UniProtKB">
        <authorList>
            <consortium name="Ensembl"/>
        </authorList>
    </citation>
    <scope>IDENTIFICATION</scope>
    <source>
        <strain evidence="2">Guanapo</strain>
    </source>
</reference>
<dbReference type="InterPro" id="IPR026302">
    <property type="entry name" value="NEDD4-bd_p2"/>
</dbReference>
<name>A0A3P9P9Z6_POERE</name>
<dbReference type="PANTHER" id="PTHR13308:SF23">
    <property type="entry name" value="NEDD4-BINDING PROTEIN 2-LIKE 2"/>
    <property type="match status" value="1"/>
</dbReference>
<feature type="compositionally biased region" description="Polar residues" evidence="1">
    <location>
        <begin position="1"/>
        <end position="12"/>
    </location>
</feature>
<dbReference type="Bgee" id="ENSPREG00000012450">
    <property type="expression patterns" value="Expressed in caudal fin and 1 other cell type or tissue"/>
</dbReference>
<feature type="compositionally biased region" description="Basic residues" evidence="1">
    <location>
        <begin position="191"/>
        <end position="200"/>
    </location>
</feature>
<dbReference type="PANTHER" id="PTHR13308">
    <property type="entry name" value="NEDD4-BINDING PROTEIN 2-LIKE 1"/>
    <property type="match status" value="1"/>
</dbReference>
<dbReference type="STRING" id="8081.ENSPREP00000018528"/>
<dbReference type="GeneTree" id="ENSGT00940000161440"/>
<organism evidence="2 3">
    <name type="scientific">Poecilia reticulata</name>
    <name type="common">Guppy</name>
    <name type="synonym">Acanthophacelus reticulatus</name>
    <dbReference type="NCBI Taxonomy" id="8081"/>
    <lineage>
        <taxon>Eukaryota</taxon>
        <taxon>Metazoa</taxon>
        <taxon>Chordata</taxon>
        <taxon>Craniata</taxon>
        <taxon>Vertebrata</taxon>
        <taxon>Euteleostomi</taxon>
        <taxon>Actinopterygii</taxon>
        <taxon>Neopterygii</taxon>
        <taxon>Teleostei</taxon>
        <taxon>Neoteleostei</taxon>
        <taxon>Acanthomorphata</taxon>
        <taxon>Ovalentaria</taxon>
        <taxon>Atherinomorphae</taxon>
        <taxon>Cyprinodontiformes</taxon>
        <taxon>Poeciliidae</taxon>
        <taxon>Poeciliinae</taxon>
        <taxon>Poecilia</taxon>
    </lineage>
</organism>
<feature type="region of interest" description="Disordered" evidence="1">
    <location>
        <begin position="1"/>
        <end position="45"/>
    </location>
</feature>
<reference evidence="2" key="2">
    <citation type="submission" date="2025-08" db="UniProtKB">
        <authorList>
            <consortium name="Ensembl"/>
        </authorList>
    </citation>
    <scope>IDENTIFICATION</scope>
    <source>
        <strain evidence="2">Guanapo</strain>
    </source>
</reference>
<feature type="region of interest" description="Disordered" evidence="1">
    <location>
        <begin position="222"/>
        <end position="241"/>
    </location>
</feature>
<dbReference type="Gene3D" id="3.40.50.300">
    <property type="entry name" value="P-loop containing nucleotide triphosphate hydrolases"/>
    <property type="match status" value="1"/>
</dbReference>
<feature type="compositionally biased region" description="Polar residues" evidence="1">
    <location>
        <begin position="201"/>
        <end position="215"/>
    </location>
</feature>
<dbReference type="InterPro" id="IPR027417">
    <property type="entry name" value="P-loop_NTPase"/>
</dbReference>
<sequence length="514" mass="59101">MSQPNPSSTSFKLSEDASKGGSTKKSEDDSNDKSSELESSDPDRCLREKVLKEVGLTSTAFIGPAFPPQAISAKPDIEDSLSMFYKELEKIDTPDQSYRISDTQEKEDVQPNLNLPEQPTSKHSQDIPDGKMVSTSSFMGINSYQSNSGPTKSSWDHWYQNEPYQLKRPRPVSNQWDYPPSPNRPPDLRFHRPPFPHHSHQSAYSNPQNTPAPIQVNQSSSRMMNHHHKDFHPPPFSNRPPPNVFIPPAPPQGRHEPPPQNFGWNEQSFYDTDLNDVPVRWSGEQREEWQRCDDDYDRPPRFMSENEPWEHQRDYRPYEERCEYQSDLVLILMRGLPGSGKTTLARDLLSSGPSGIILSTDDYFAQKEGYHYDPGLLGAAHEWNQSRAKDAMHDGCSPIIIDNTNLQAWEMKPYVKMALDRGYKVDFYEPDTSWKFDPCELEKRNKHGVPQDKIAQMMDRFSFPISIDIVMNSHEPAHVNQRRRPEQQQIREKSCCRSQSLSLSDFTTNCGITW</sequence>
<dbReference type="GO" id="GO:0005634">
    <property type="term" value="C:nucleus"/>
    <property type="evidence" value="ECO:0007669"/>
    <property type="project" value="TreeGrafter"/>
</dbReference>
<evidence type="ECO:0000256" key="1">
    <source>
        <dbReference type="SAM" id="MobiDB-lite"/>
    </source>
</evidence>
<accession>A0A3P9P9Z6</accession>
<dbReference type="GO" id="GO:0003714">
    <property type="term" value="F:transcription corepressor activity"/>
    <property type="evidence" value="ECO:0007669"/>
    <property type="project" value="TreeGrafter"/>
</dbReference>